<feature type="compositionally biased region" description="Acidic residues" evidence="1">
    <location>
        <begin position="120"/>
        <end position="151"/>
    </location>
</feature>
<feature type="domain" description="BSD" evidence="2">
    <location>
        <begin position="197"/>
        <end position="249"/>
    </location>
</feature>
<dbReference type="AlphaFoldDB" id="A0A1E7FEX3"/>
<feature type="compositionally biased region" description="Polar residues" evidence="1">
    <location>
        <begin position="333"/>
        <end position="347"/>
    </location>
</feature>
<keyword evidence="4" id="KW-1185">Reference proteome</keyword>
<dbReference type="OrthoDB" id="47016at2759"/>
<dbReference type="Proteomes" id="UP000095751">
    <property type="component" value="Unassembled WGS sequence"/>
</dbReference>
<dbReference type="KEGG" id="fcy:FRACYDRAFT_275412"/>
<feature type="region of interest" description="Disordered" evidence="1">
    <location>
        <begin position="325"/>
        <end position="361"/>
    </location>
</feature>
<dbReference type="PROSITE" id="PS50858">
    <property type="entry name" value="BSD"/>
    <property type="match status" value="1"/>
</dbReference>
<feature type="compositionally biased region" description="Acidic residues" evidence="1">
    <location>
        <begin position="158"/>
        <end position="168"/>
    </location>
</feature>
<accession>A0A1E7FEX3</accession>
<sequence>MSWFPSTALNSAFDTFTDTVQTATKIVQDAIPEEQKEFLAKLTLNTDEMISERQNFRDEATRKEEAKTRLDKLLPWETLDLEREILVEECKDAILLLSSRRDTFFGPYEMPLLNVQLEVEDTEEEENENQSEAERTEDDDGEENALTDEAEANNTVDGEIEEEEEEEDKESKPQRFHMEPSEESREKLAKLEPLPPLLEDFDLDAHVGLIQKLLKEDPELVNMQATLSGGGAREKVFWRNYFFHCAFTRYEAGLSIDEIWSYQEESNIVNQPEIISSECIGDANISSTTVTGSNEEEAIIFDGSGDEDIDFQNIDEVTKADALTDMNGDGAGTDTSLTALSEGSPNNGFELVDEDVDDDTEDPVLDELEAEIARELED</sequence>
<evidence type="ECO:0000256" key="1">
    <source>
        <dbReference type="SAM" id="MobiDB-lite"/>
    </source>
</evidence>
<evidence type="ECO:0000313" key="4">
    <source>
        <dbReference type="Proteomes" id="UP000095751"/>
    </source>
</evidence>
<dbReference type="SUPFAM" id="SSF140383">
    <property type="entry name" value="BSD domain-like"/>
    <property type="match status" value="1"/>
</dbReference>
<feature type="compositionally biased region" description="Acidic residues" evidence="1">
    <location>
        <begin position="351"/>
        <end position="361"/>
    </location>
</feature>
<name>A0A1E7FEX3_9STRA</name>
<dbReference type="Gene3D" id="1.10.3970.10">
    <property type="entry name" value="BSD domain"/>
    <property type="match status" value="1"/>
</dbReference>
<dbReference type="InterPro" id="IPR005607">
    <property type="entry name" value="BSD_dom"/>
</dbReference>
<feature type="region of interest" description="Disordered" evidence="1">
    <location>
        <begin position="120"/>
        <end position="187"/>
    </location>
</feature>
<dbReference type="InParanoid" id="A0A1E7FEX3"/>
<organism evidence="3 4">
    <name type="scientific">Fragilariopsis cylindrus CCMP1102</name>
    <dbReference type="NCBI Taxonomy" id="635003"/>
    <lineage>
        <taxon>Eukaryota</taxon>
        <taxon>Sar</taxon>
        <taxon>Stramenopiles</taxon>
        <taxon>Ochrophyta</taxon>
        <taxon>Bacillariophyta</taxon>
        <taxon>Bacillariophyceae</taxon>
        <taxon>Bacillariophycidae</taxon>
        <taxon>Bacillariales</taxon>
        <taxon>Bacillariaceae</taxon>
        <taxon>Fragilariopsis</taxon>
    </lineage>
</organism>
<protein>
    <recommendedName>
        <fullName evidence="2">BSD domain-containing protein</fullName>
    </recommendedName>
</protein>
<gene>
    <name evidence="3" type="ORF">FRACYDRAFT_275412</name>
</gene>
<dbReference type="EMBL" id="KV784358">
    <property type="protein sequence ID" value="OEU16605.1"/>
    <property type="molecule type" value="Genomic_DNA"/>
</dbReference>
<evidence type="ECO:0000313" key="3">
    <source>
        <dbReference type="EMBL" id="OEU16605.1"/>
    </source>
</evidence>
<reference evidence="3 4" key="1">
    <citation type="submission" date="2016-09" db="EMBL/GenBank/DDBJ databases">
        <title>Extensive genetic diversity and differential bi-allelic expression allows diatom success in the polar Southern Ocean.</title>
        <authorList>
            <consortium name="DOE Joint Genome Institute"/>
            <person name="Mock T."/>
            <person name="Otillar R.P."/>
            <person name="Strauss J."/>
            <person name="Dupont C."/>
            <person name="Frickenhaus S."/>
            <person name="Maumus F."/>
            <person name="Mcmullan M."/>
            <person name="Sanges R."/>
            <person name="Schmutz J."/>
            <person name="Toseland A."/>
            <person name="Valas R."/>
            <person name="Veluchamy A."/>
            <person name="Ward B.J."/>
            <person name="Allen A."/>
            <person name="Barry K."/>
            <person name="Falciatore A."/>
            <person name="Ferrante M."/>
            <person name="Fortunato A.E."/>
            <person name="Gloeckner G."/>
            <person name="Gruber A."/>
            <person name="Hipkin R."/>
            <person name="Janech M."/>
            <person name="Kroth P."/>
            <person name="Leese F."/>
            <person name="Lindquist E."/>
            <person name="Lyon B.R."/>
            <person name="Martin J."/>
            <person name="Mayer C."/>
            <person name="Parker M."/>
            <person name="Quesneville H."/>
            <person name="Raymond J."/>
            <person name="Uhlig C."/>
            <person name="Valentin K.U."/>
            <person name="Worden A.Z."/>
            <person name="Armbrust E.V."/>
            <person name="Bowler C."/>
            <person name="Green B."/>
            <person name="Moulton V."/>
            <person name="Van Oosterhout C."/>
            <person name="Grigoriev I."/>
        </authorList>
    </citation>
    <scope>NUCLEOTIDE SEQUENCE [LARGE SCALE GENOMIC DNA]</scope>
    <source>
        <strain evidence="3 4">CCMP1102</strain>
    </source>
</reference>
<evidence type="ECO:0000259" key="2">
    <source>
        <dbReference type="PROSITE" id="PS50858"/>
    </source>
</evidence>
<dbReference type="InterPro" id="IPR035925">
    <property type="entry name" value="BSD_dom_sf"/>
</dbReference>
<proteinExistence type="predicted"/>
<feature type="compositionally biased region" description="Basic and acidic residues" evidence="1">
    <location>
        <begin position="169"/>
        <end position="187"/>
    </location>
</feature>